<dbReference type="SUPFAM" id="SSF51197">
    <property type="entry name" value="Clavaminate synthase-like"/>
    <property type="match status" value="1"/>
</dbReference>
<reference evidence="8 9" key="1">
    <citation type="journal article" date="2020" name="bioRxiv">
        <title>Whole genome comparisons of ergot fungi reveals the divergence and evolution of species within the genus Claviceps are the result of varying mechanisms driving genome evolution and host range expansion.</title>
        <authorList>
            <person name="Wyka S.A."/>
            <person name="Mondo S.J."/>
            <person name="Liu M."/>
            <person name="Dettman J."/>
            <person name="Nalam V."/>
            <person name="Broders K.D."/>
        </authorList>
    </citation>
    <scope>NUCLEOTIDE SEQUENCE</scope>
    <source>
        <strain evidence="8">CCC 1102</strain>
        <strain evidence="7 9">LM583</strain>
    </source>
</reference>
<dbReference type="PANTHER" id="PTHR10209">
    <property type="entry name" value="OXIDOREDUCTASE, 2OG-FE II OXYGENASE FAMILY PROTEIN"/>
    <property type="match status" value="1"/>
</dbReference>
<dbReference type="FunFam" id="2.60.120.330:FF:000030">
    <property type="entry name" value="Thymine dioxygenase"/>
    <property type="match status" value="1"/>
</dbReference>
<name>A0A9P7N011_9HYPO</name>
<feature type="domain" description="Fe2OG dioxygenase" evidence="6">
    <location>
        <begin position="188"/>
        <end position="298"/>
    </location>
</feature>
<evidence type="ECO:0000259" key="6">
    <source>
        <dbReference type="PROSITE" id="PS51471"/>
    </source>
</evidence>
<comment type="caution">
    <text evidence="8">The sequence shown here is derived from an EMBL/GenBank/DDBJ whole genome shotgun (WGS) entry which is preliminary data.</text>
</comment>
<comment type="similarity">
    <text evidence="1 5">Belongs to the iron/ascorbate-dependent oxidoreductase family.</text>
</comment>
<dbReference type="OrthoDB" id="288590at2759"/>
<dbReference type="PANTHER" id="PTHR10209:SF804">
    <property type="entry name" value="FE2OG DIOXYGENASE DOMAIN-CONTAINING PROTEIN"/>
    <property type="match status" value="1"/>
</dbReference>
<evidence type="ECO:0000313" key="8">
    <source>
        <dbReference type="EMBL" id="KAG5975928.1"/>
    </source>
</evidence>
<evidence type="ECO:0000313" key="10">
    <source>
        <dbReference type="Proteomes" id="UP000784919"/>
    </source>
</evidence>
<dbReference type="InterPro" id="IPR005123">
    <property type="entry name" value="Oxoglu/Fe-dep_dioxygenase_dom"/>
</dbReference>
<dbReference type="Proteomes" id="UP000742024">
    <property type="component" value="Unassembled WGS sequence"/>
</dbReference>
<keyword evidence="4 5" id="KW-0408">Iron</keyword>
<organism evidence="8 10">
    <name type="scientific">Claviceps arundinis</name>
    <dbReference type="NCBI Taxonomy" id="1623583"/>
    <lineage>
        <taxon>Eukaryota</taxon>
        <taxon>Fungi</taxon>
        <taxon>Dikarya</taxon>
        <taxon>Ascomycota</taxon>
        <taxon>Pezizomycotina</taxon>
        <taxon>Sordariomycetes</taxon>
        <taxon>Hypocreomycetidae</taxon>
        <taxon>Hypocreales</taxon>
        <taxon>Clavicipitaceae</taxon>
        <taxon>Claviceps</taxon>
    </lineage>
</organism>
<dbReference type="EMBL" id="SRPS01000020">
    <property type="protein sequence ID" value="KAG5975928.1"/>
    <property type="molecule type" value="Genomic_DNA"/>
</dbReference>
<sequence>MTSHAAVANQGLVIPLIDFSKFLNGGPHERQSTAQEILHGFQTAGFIYLKNHPIPTQFLQRIFTRSANFFALDDETKLKLQWTTPEANRGYSSPGREKVSQLVDVSEVSKIRNAAPDLKESLEIGRDTRPEFPNQWPDEEDNVSLRGFRKDMVDFFRTCQALHVDVMRAIALGMGLEQDFFDQFINASDNNLRLLHYPGVRAEVFKLNPGQTRAGEHSDYGSITLLFQDRQGGLQVKSPTGDFVDATPIEGTIVVNAGDLLSRWSNDTIRSTIHRVVEPPRQDDEHPARYSIAYFCNANLDSFIETLPGTYATEQDKKYKGVKSGEYLIQRLKTTY</sequence>
<dbReference type="Pfam" id="PF03171">
    <property type="entry name" value="2OG-FeII_Oxy"/>
    <property type="match status" value="1"/>
</dbReference>
<evidence type="ECO:0000256" key="2">
    <source>
        <dbReference type="ARBA" id="ARBA00022723"/>
    </source>
</evidence>
<dbReference type="Pfam" id="PF14226">
    <property type="entry name" value="DIOX_N"/>
    <property type="match status" value="1"/>
</dbReference>
<evidence type="ECO:0000256" key="4">
    <source>
        <dbReference type="ARBA" id="ARBA00023004"/>
    </source>
</evidence>
<gene>
    <name evidence="8" type="ORF">E4U56_002967</name>
    <name evidence="7" type="ORF">E4U57_003508</name>
</gene>
<dbReference type="InterPro" id="IPR044861">
    <property type="entry name" value="IPNS-like_FE2OG_OXY"/>
</dbReference>
<keyword evidence="9" id="KW-1185">Reference proteome</keyword>
<dbReference type="PROSITE" id="PS51471">
    <property type="entry name" value="FE2OG_OXY"/>
    <property type="match status" value="1"/>
</dbReference>
<accession>A0A9P7N011</accession>
<evidence type="ECO:0000256" key="1">
    <source>
        <dbReference type="ARBA" id="ARBA00008056"/>
    </source>
</evidence>
<dbReference type="InterPro" id="IPR027443">
    <property type="entry name" value="IPNS-like_sf"/>
</dbReference>
<dbReference type="Gene3D" id="2.60.120.330">
    <property type="entry name" value="B-lactam Antibiotic, Isopenicillin N Synthase, Chain"/>
    <property type="match status" value="1"/>
</dbReference>
<evidence type="ECO:0000256" key="3">
    <source>
        <dbReference type="ARBA" id="ARBA00023002"/>
    </source>
</evidence>
<dbReference type="GO" id="GO:0044283">
    <property type="term" value="P:small molecule biosynthetic process"/>
    <property type="evidence" value="ECO:0007669"/>
    <property type="project" value="UniProtKB-ARBA"/>
</dbReference>
<dbReference type="EMBL" id="SRPR01000260">
    <property type="protein sequence ID" value="KAG5955392.1"/>
    <property type="molecule type" value="Genomic_DNA"/>
</dbReference>
<dbReference type="InterPro" id="IPR026992">
    <property type="entry name" value="DIOX_N"/>
</dbReference>
<dbReference type="GO" id="GO:0016491">
    <property type="term" value="F:oxidoreductase activity"/>
    <property type="evidence" value="ECO:0007669"/>
    <property type="project" value="UniProtKB-KW"/>
</dbReference>
<evidence type="ECO:0000256" key="5">
    <source>
        <dbReference type="RuleBase" id="RU003682"/>
    </source>
</evidence>
<dbReference type="AlphaFoldDB" id="A0A9P7N011"/>
<evidence type="ECO:0000313" key="7">
    <source>
        <dbReference type="EMBL" id="KAG5955392.1"/>
    </source>
</evidence>
<evidence type="ECO:0000313" key="9">
    <source>
        <dbReference type="Proteomes" id="UP000742024"/>
    </source>
</evidence>
<protein>
    <recommendedName>
        <fullName evidence="6">Fe2OG dioxygenase domain-containing protein</fullName>
    </recommendedName>
</protein>
<dbReference type="GO" id="GO:0046872">
    <property type="term" value="F:metal ion binding"/>
    <property type="evidence" value="ECO:0007669"/>
    <property type="project" value="UniProtKB-KW"/>
</dbReference>
<keyword evidence="2 5" id="KW-0479">Metal-binding</keyword>
<dbReference type="Proteomes" id="UP000784919">
    <property type="component" value="Unassembled WGS sequence"/>
</dbReference>
<dbReference type="PRINTS" id="PR00682">
    <property type="entry name" value="IPNSYNTHASE"/>
</dbReference>
<proteinExistence type="inferred from homology"/>
<keyword evidence="3 5" id="KW-0560">Oxidoreductase</keyword>